<dbReference type="PROSITE" id="PS50294">
    <property type="entry name" value="WD_REPEATS_REGION"/>
    <property type="match status" value="1"/>
</dbReference>
<dbReference type="PRINTS" id="PR00320">
    <property type="entry name" value="GPROTEINBRPT"/>
</dbReference>
<feature type="repeat" description="WD" evidence="4">
    <location>
        <begin position="272"/>
        <end position="307"/>
    </location>
</feature>
<dbReference type="GO" id="GO:0006364">
    <property type="term" value="P:rRNA processing"/>
    <property type="evidence" value="ECO:0007669"/>
    <property type="project" value="InterPro"/>
</dbReference>
<dbReference type="SMR" id="A0A3P6FJW9"/>
<dbReference type="InterPro" id="IPR044285">
    <property type="entry name" value="PWP1"/>
</dbReference>
<evidence type="ECO:0000256" key="2">
    <source>
        <dbReference type="ARBA" id="ARBA00022574"/>
    </source>
</evidence>
<dbReference type="SUPFAM" id="SSF50978">
    <property type="entry name" value="WD40 repeat-like"/>
    <property type="match status" value="1"/>
</dbReference>
<dbReference type="Gene3D" id="2.130.10.10">
    <property type="entry name" value="YVTN repeat-like/Quinoprotein amine dehydrogenase"/>
    <property type="match status" value="2"/>
</dbReference>
<protein>
    <submittedName>
        <fullName evidence="5">Uncharacterized protein</fullName>
    </submittedName>
</protein>
<dbReference type="InterPro" id="IPR020472">
    <property type="entry name" value="WD40_PAC1"/>
</dbReference>
<evidence type="ECO:0000256" key="4">
    <source>
        <dbReference type="PROSITE-ProRule" id="PRU00221"/>
    </source>
</evidence>
<dbReference type="AlphaFoldDB" id="A0A3P6FJW9"/>
<feature type="repeat" description="WD" evidence="4">
    <location>
        <begin position="396"/>
        <end position="438"/>
    </location>
</feature>
<dbReference type="EMBL" id="LR031878">
    <property type="protein sequence ID" value="VDD47954.1"/>
    <property type="molecule type" value="Genomic_DNA"/>
</dbReference>
<evidence type="ECO:0000313" key="5">
    <source>
        <dbReference type="EMBL" id="VDD47954.1"/>
    </source>
</evidence>
<dbReference type="PROSITE" id="PS00678">
    <property type="entry name" value="WD_REPEATS_1"/>
    <property type="match status" value="2"/>
</dbReference>
<keyword evidence="1" id="KW-0597">Phosphoprotein</keyword>
<keyword evidence="3" id="KW-0677">Repeat</keyword>
<dbReference type="InterPro" id="IPR015943">
    <property type="entry name" value="WD40/YVTN_repeat-like_dom_sf"/>
</dbReference>
<keyword evidence="2 4" id="KW-0853">WD repeat</keyword>
<dbReference type="PANTHER" id="PTHR14091">
    <property type="entry name" value="PERIODIC TRYPTOPHAN PROTEIN 1"/>
    <property type="match status" value="1"/>
</dbReference>
<dbReference type="PROSITE" id="PS50082">
    <property type="entry name" value="WD_REPEATS_2"/>
    <property type="match status" value="2"/>
</dbReference>
<dbReference type="SMART" id="SM00320">
    <property type="entry name" value="WD40"/>
    <property type="match status" value="5"/>
</dbReference>
<organism evidence="5">
    <name type="scientific">Brassica oleracea</name>
    <name type="common">Wild cabbage</name>
    <dbReference type="NCBI Taxonomy" id="3712"/>
    <lineage>
        <taxon>Eukaryota</taxon>
        <taxon>Viridiplantae</taxon>
        <taxon>Streptophyta</taxon>
        <taxon>Embryophyta</taxon>
        <taxon>Tracheophyta</taxon>
        <taxon>Spermatophyta</taxon>
        <taxon>Magnoliopsida</taxon>
        <taxon>eudicotyledons</taxon>
        <taxon>Gunneridae</taxon>
        <taxon>Pentapetalae</taxon>
        <taxon>rosids</taxon>
        <taxon>malvids</taxon>
        <taxon>Brassicales</taxon>
        <taxon>Brassicaceae</taxon>
        <taxon>Brassiceae</taxon>
        <taxon>Brassica</taxon>
    </lineage>
</organism>
<dbReference type="GO" id="GO:0005634">
    <property type="term" value="C:nucleus"/>
    <property type="evidence" value="ECO:0007669"/>
    <property type="project" value="TreeGrafter"/>
</dbReference>
<dbReference type="Pfam" id="PF00400">
    <property type="entry name" value="WD40"/>
    <property type="match status" value="4"/>
</dbReference>
<gene>
    <name evidence="5" type="ORF">BOLC1T00343H</name>
</gene>
<reference evidence="5" key="1">
    <citation type="submission" date="2018-11" db="EMBL/GenBank/DDBJ databases">
        <authorList>
            <consortium name="Genoscope - CEA"/>
            <person name="William W."/>
        </authorList>
    </citation>
    <scope>NUCLEOTIDE SEQUENCE</scope>
</reference>
<proteinExistence type="predicted"/>
<evidence type="ECO:0000256" key="1">
    <source>
        <dbReference type="ARBA" id="ARBA00022553"/>
    </source>
</evidence>
<accession>A0A3P6FJW9</accession>
<dbReference type="InterPro" id="IPR036322">
    <property type="entry name" value="WD40_repeat_dom_sf"/>
</dbReference>
<dbReference type="InterPro" id="IPR001680">
    <property type="entry name" value="WD40_rpt"/>
</dbReference>
<name>A0A3P6FJW9_BRAOL</name>
<dbReference type="FunFam" id="2.130.10.10:FF:000485">
    <property type="entry name" value="Putative WD repeat-containing protein C17D11.16"/>
    <property type="match status" value="1"/>
</dbReference>
<sequence length="490" mass="54256">MVSSVSWIPKGAAKVMLDAAEPPSNEKIRELIKNGTLKKSTLRDEEVAHAKAVAKSLGKSCSKSNVASSSSSTDPDEVVKFMKELDMDNYDDEDDDDDGIHSFSFPFYFLETFSCSLTRMIHSSEIDVFTSGRGDLYYPSNDMDPYLNNNTDDDYYDSDDVDAITIKPSDSLIICARVEGEINYLEVYKYDGTWNGTQDMYPRQDIILSNPPLCTAWLDCPLKGGDKRNFVAIGFKGSPTIEIWDLDVAHEVLPCVQLGAGQTSDCDTDQSVIDLAWNKEFRNIIASASANKKVKVWDVATGQCKLTLEHHTKEVQAVEWNHYAPQVLLSGSYDCTVVLKDGRDPSHSGMKWSTNAKVESLAWDPHSEHSFVVSLEDGTVKGFDIRASDLSPSFTIHAHDKEVSSISYNTNAPNLLATGSRDKSVKLWDLSNNQPSWVATHKPNAGRVFSVSFSADCPFLLAIGAKKGKLHVWDTLSDTAVSRRYGSNRP</sequence>
<dbReference type="InterPro" id="IPR019775">
    <property type="entry name" value="WD40_repeat_CS"/>
</dbReference>
<evidence type="ECO:0000256" key="3">
    <source>
        <dbReference type="ARBA" id="ARBA00022737"/>
    </source>
</evidence>
<dbReference type="PANTHER" id="PTHR14091:SF0">
    <property type="entry name" value="PERIODIC TRYPTOPHAN PROTEIN 1 HOMOLOG"/>
    <property type="match status" value="1"/>
</dbReference>